<name>A0A3P5WPT6_9MICC</name>
<evidence type="ECO:0000259" key="1">
    <source>
        <dbReference type="Pfam" id="PF12957"/>
    </source>
</evidence>
<dbReference type="InterPro" id="IPR024559">
    <property type="entry name" value="DUF3846"/>
</dbReference>
<proteinExistence type="predicted"/>
<accession>A0A3P5WPT6</accession>
<feature type="domain" description="DUF3846" evidence="1">
    <location>
        <begin position="13"/>
        <end position="105"/>
    </location>
</feature>
<evidence type="ECO:0000313" key="2">
    <source>
        <dbReference type="EMBL" id="VDC25443.1"/>
    </source>
</evidence>
<evidence type="ECO:0000313" key="3">
    <source>
        <dbReference type="Proteomes" id="UP000280861"/>
    </source>
</evidence>
<sequence>MQALKTKCSALIIPAQLTQPVRLESVDTDMPTLQRLVAGNIESISTRDWHVYVSDEGGRMPQNPRAEVLAREAGVDLVDALNGTAVFLGHCSRDQESDAPQRLIRLAESLFGSSKL</sequence>
<organism evidence="2 3">
    <name type="scientific">Arthrobacter ulcerisalmonis</name>
    <dbReference type="NCBI Taxonomy" id="2483813"/>
    <lineage>
        <taxon>Bacteria</taxon>
        <taxon>Bacillati</taxon>
        <taxon>Actinomycetota</taxon>
        <taxon>Actinomycetes</taxon>
        <taxon>Micrococcales</taxon>
        <taxon>Micrococcaceae</taxon>
        <taxon>Arthrobacter</taxon>
    </lineage>
</organism>
<dbReference type="EMBL" id="UXAU01000021">
    <property type="protein sequence ID" value="VDC25443.1"/>
    <property type="molecule type" value="Genomic_DNA"/>
</dbReference>
<reference evidence="2 3" key="1">
    <citation type="submission" date="2018-11" db="EMBL/GenBank/DDBJ databases">
        <authorList>
            <person name="Criscuolo A."/>
        </authorList>
    </citation>
    <scope>NUCLEOTIDE SEQUENCE [LARGE SCALE GENOMIC DNA]</scope>
    <source>
        <strain evidence="2">AT11b</strain>
    </source>
</reference>
<keyword evidence="3" id="KW-1185">Reference proteome</keyword>
<dbReference type="Pfam" id="PF12957">
    <property type="entry name" value="DUF3846"/>
    <property type="match status" value="1"/>
</dbReference>
<dbReference type="Proteomes" id="UP000280861">
    <property type="component" value="Unassembled WGS sequence"/>
</dbReference>
<protein>
    <recommendedName>
        <fullName evidence="1">DUF3846 domain-containing protein</fullName>
    </recommendedName>
</protein>
<gene>
    <name evidence="2" type="ORF">PSET11_01528</name>
</gene>
<dbReference type="AlphaFoldDB" id="A0A3P5WPT6"/>
<dbReference type="RefSeq" id="WP_427846147.1">
    <property type="nucleotide sequence ID" value="NZ_UXAU01000021.1"/>
</dbReference>